<gene>
    <name evidence="4" type="ORF">E9229_001049</name>
</gene>
<dbReference type="AlphaFoldDB" id="A0A839QF17"/>
<dbReference type="GO" id="GO:0016491">
    <property type="term" value="F:oxidoreductase activity"/>
    <property type="evidence" value="ECO:0007669"/>
    <property type="project" value="UniProtKB-KW"/>
</dbReference>
<dbReference type="PRINTS" id="PR00080">
    <property type="entry name" value="SDRFAMILY"/>
</dbReference>
<evidence type="ECO:0000256" key="3">
    <source>
        <dbReference type="RuleBase" id="RU000363"/>
    </source>
</evidence>
<dbReference type="Gene3D" id="3.40.50.720">
    <property type="entry name" value="NAD(P)-binding Rossmann-like Domain"/>
    <property type="match status" value="1"/>
</dbReference>
<dbReference type="EMBL" id="JACHVS010000001">
    <property type="protein sequence ID" value="MBB2994858.1"/>
    <property type="molecule type" value="Genomic_DNA"/>
</dbReference>
<protein>
    <submittedName>
        <fullName evidence="4">NAD(P)-dependent dehydrogenase (Short-subunit alcohol dehydrogenase family)</fullName>
    </submittedName>
</protein>
<dbReference type="RefSeq" id="WP_183510188.1">
    <property type="nucleotide sequence ID" value="NZ_BAABGK010000013.1"/>
</dbReference>
<reference evidence="4 5" key="1">
    <citation type="submission" date="2020-08" db="EMBL/GenBank/DDBJ databases">
        <title>Sequencing the genomes of 1000 actinobacteria strains.</title>
        <authorList>
            <person name="Klenk H.-P."/>
        </authorList>
    </citation>
    <scope>NUCLEOTIDE SEQUENCE [LARGE SCALE GENOMIC DNA]</scope>
    <source>
        <strain evidence="4 5">DSM 22826</strain>
    </source>
</reference>
<dbReference type="PANTHER" id="PTHR43669">
    <property type="entry name" value="5-KETO-D-GLUCONATE 5-REDUCTASE"/>
    <property type="match status" value="1"/>
</dbReference>
<accession>A0A839QF17</accession>
<evidence type="ECO:0000256" key="2">
    <source>
        <dbReference type="ARBA" id="ARBA00023002"/>
    </source>
</evidence>
<evidence type="ECO:0000313" key="5">
    <source>
        <dbReference type="Proteomes" id="UP000523000"/>
    </source>
</evidence>
<dbReference type="PRINTS" id="PR00081">
    <property type="entry name" value="GDHRDH"/>
</dbReference>
<name>A0A839QF17_9MICC</name>
<proteinExistence type="inferred from homology"/>
<dbReference type="CDD" id="cd05233">
    <property type="entry name" value="SDR_c"/>
    <property type="match status" value="1"/>
</dbReference>
<dbReference type="InterPro" id="IPR002347">
    <property type="entry name" value="SDR_fam"/>
</dbReference>
<evidence type="ECO:0000313" key="4">
    <source>
        <dbReference type="EMBL" id="MBB2994858.1"/>
    </source>
</evidence>
<comment type="caution">
    <text evidence="4">The sequence shown here is derived from an EMBL/GenBank/DDBJ whole genome shotgun (WGS) entry which is preliminary data.</text>
</comment>
<dbReference type="InterPro" id="IPR036291">
    <property type="entry name" value="NAD(P)-bd_dom_sf"/>
</dbReference>
<dbReference type="SUPFAM" id="SSF51735">
    <property type="entry name" value="NAD(P)-binding Rossmann-fold domains"/>
    <property type="match status" value="1"/>
</dbReference>
<keyword evidence="5" id="KW-1185">Reference proteome</keyword>
<keyword evidence="2" id="KW-0560">Oxidoreductase</keyword>
<sequence length="253" mass="25940">MEHEPTPLPAPRTMLVTGAGSGIGRAVARRMLAAGWNLVLAGRRIGALEDTAAGYSNALVIPTDVSVPAAVEALFAEAQHRFGRIDVLFNNAGAFGPAADIGELDPGEWEAVAAVNLTGAMLCAGAAFRAMRECGGRIINNGSISAQVPRPRSVAYAVTKHAIAGLTKSIELDGRAYGICATELDIGNAASGMMRDVGAQAGALQADGSRRVEPVFDLEQAAAAVEFVATLPAGTSVNQLTITATGMPFIGRG</sequence>
<dbReference type="Pfam" id="PF00106">
    <property type="entry name" value="adh_short"/>
    <property type="match status" value="1"/>
</dbReference>
<organism evidence="4 5">
    <name type="scientific">Paeniglutamicibacter cryotolerans</name>
    <dbReference type="NCBI Taxonomy" id="670079"/>
    <lineage>
        <taxon>Bacteria</taxon>
        <taxon>Bacillati</taxon>
        <taxon>Actinomycetota</taxon>
        <taxon>Actinomycetes</taxon>
        <taxon>Micrococcales</taxon>
        <taxon>Micrococcaceae</taxon>
        <taxon>Paeniglutamicibacter</taxon>
    </lineage>
</organism>
<dbReference type="Proteomes" id="UP000523000">
    <property type="component" value="Unassembled WGS sequence"/>
</dbReference>
<dbReference type="PANTHER" id="PTHR43669:SF12">
    <property type="entry name" value="BLR5618 PROTEIN"/>
    <property type="match status" value="1"/>
</dbReference>
<evidence type="ECO:0000256" key="1">
    <source>
        <dbReference type="ARBA" id="ARBA00006484"/>
    </source>
</evidence>
<comment type="similarity">
    <text evidence="1 3">Belongs to the short-chain dehydrogenases/reductases (SDR) family.</text>
</comment>